<keyword evidence="3" id="KW-0813">Transport</keyword>
<dbReference type="GO" id="GO:0055085">
    <property type="term" value="P:transmembrane transport"/>
    <property type="evidence" value="ECO:0007669"/>
    <property type="project" value="InterPro"/>
</dbReference>
<dbReference type="RefSeq" id="WP_073590711.1">
    <property type="nucleotide sequence ID" value="NZ_FRFD01000013.1"/>
</dbReference>
<accession>A0A1M7YL87</accession>
<name>A0A1M7YL87_9FIRM</name>
<dbReference type="STRING" id="1121345.SAMN02745217_04080"/>
<dbReference type="Proteomes" id="UP000184612">
    <property type="component" value="Unassembled WGS sequence"/>
</dbReference>
<evidence type="ECO:0000256" key="4">
    <source>
        <dbReference type="ARBA" id="ARBA00022475"/>
    </source>
</evidence>
<evidence type="ECO:0000313" key="9">
    <source>
        <dbReference type="EMBL" id="SHO53358.1"/>
    </source>
</evidence>
<gene>
    <name evidence="9" type="ORF">SAMN02745217_04080</name>
</gene>
<dbReference type="AlphaFoldDB" id="A0A1M7YL87"/>
<evidence type="ECO:0000256" key="1">
    <source>
        <dbReference type="ARBA" id="ARBA00004651"/>
    </source>
</evidence>
<evidence type="ECO:0000256" key="5">
    <source>
        <dbReference type="ARBA" id="ARBA00022692"/>
    </source>
</evidence>
<keyword evidence="7 8" id="KW-0472">Membrane</keyword>
<dbReference type="OrthoDB" id="9798064at2"/>
<organism evidence="9 10">
    <name type="scientific">Anaerocolumna xylanovorans DSM 12503</name>
    <dbReference type="NCBI Taxonomy" id="1121345"/>
    <lineage>
        <taxon>Bacteria</taxon>
        <taxon>Bacillati</taxon>
        <taxon>Bacillota</taxon>
        <taxon>Clostridia</taxon>
        <taxon>Lachnospirales</taxon>
        <taxon>Lachnospiraceae</taxon>
        <taxon>Anaerocolumna</taxon>
    </lineage>
</organism>
<evidence type="ECO:0000313" key="10">
    <source>
        <dbReference type="Proteomes" id="UP000184612"/>
    </source>
</evidence>
<keyword evidence="5 8" id="KW-0812">Transmembrane</keyword>
<evidence type="ECO:0000256" key="7">
    <source>
        <dbReference type="ARBA" id="ARBA00023136"/>
    </source>
</evidence>
<evidence type="ECO:0000256" key="3">
    <source>
        <dbReference type="ARBA" id="ARBA00022448"/>
    </source>
</evidence>
<keyword evidence="4" id="KW-1003">Cell membrane</keyword>
<comment type="similarity">
    <text evidence="2">Belongs to the auxin efflux carrier (TC 2.A.69) family.</text>
</comment>
<reference evidence="9 10" key="1">
    <citation type="submission" date="2016-12" db="EMBL/GenBank/DDBJ databases">
        <authorList>
            <person name="Song W.-J."/>
            <person name="Kurnit D.M."/>
        </authorList>
    </citation>
    <scope>NUCLEOTIDE SEQUENCE [LARGE SCALE GENOMIC DNA]</scope>
    <source>
        <strain evidence="9 10">DSM 12503</strain>
    </source>
</reference>
<feature type="transmembrane region" description="Helical" evidence="8">
    <location>
        <begin position="192"/>
        <end position="211"/>
    </location>
</feature>
<proteinExistence type="inferred from homology"/>
<protein>
    <recommendedName>
        <fullName evidence="11">AEC family transporter</fullName>
    </recommendedName>
</protein>
<dbReference type="Gene3D" id="1.20.1530.20">
    <property type="match status" value="1"/>
</dbReference>
<feature type="transmembrane region" description="Helical" evidence="8">
    <location>
        <begin position="101"/>
        <end position="121"/>
    </location>
</feature>
<evidence type="ECO:0000256" key="2">
    <source>
        <dbReference type="ARBA" id="ARBA00010145"/>
    </source>
</evidence>
<feature type="transmembrane region" description="Helical" evidence="8">
    <location>
        <begin position="67"/>
        <end position="89"/>
    </location>
</feature>
<evidence type="ECO:0000256" key="8">
    <source>
        <dbReference type="SAM" id="Phobius"/>
    </source>
</evidence>
<dbReference type="EMBL" id="FRFD01000013">
    <property type="protein sequence ID" value="SHO53358.1"/>
    <property type="molecule type" value="Genomic_DNA"/>
</dbReference>
<dbReference type="PANTHER" id="PTHR36838:SF1">
    <property type="entry name" value="SLR1864 PROTEIN"/>
    <property type="match status" value="1"/>
</dbReference>
<feature type="transmembrane region" description="Helical" evidence="8">
    <location>
        <begin position="127"/>
        <end position="149"/>
    </location>
</feature>
<feature type="transmembrane region" description="Helical" evidence="8">
    <location>
        <begin position="6"/>
        <end position="25"/>
    </location>
</feature>
<feature type="transmembrane region" description="Helical" evidence="8">
    <location>
        <begin position="161"/>
        <end position="180"/>
    </location>
</feature>
<sequence>MSLAVIALNQILVMFLIMILGFLCYKIKIINHETNKKLSDFLLLIVNPLLIFNSYQREFNKELLNGLAVSFILAFISHFIAIAAAWLFVRGKDKQDIPLERFSCIYSNCGFMGIPLINSLYGSEGVFYLTAYMTVFNLLIWTHGVILMTGHRNPKAMLKTLVSPTFIGIIAGLLLFLLNIRIPQVLYRSMDYVASMNTPLAMIIAGVTMAQSDLKKVFLKWRIYLVIFVKQLAIPVLLTLLYYKLPINNTILTTAILAAGCPVAATGMLFALRYNKNHLYASELYAVSTMAAIVTIPVIMLVAGLLIR</sequence>
<dbReference type="InterPro" id="IPR038770">
    <property type="entry name" value="Na+/solute_symporter_sf"/>
</dbReference>
<dbReference type="Pfam" id="PF03547">
    <property type="entry name" value="Mem_trans"/>
    <property type="match status" value="2"/>
</dbReference>
<evidence type="ECO:0008006" key="11">
    <source>
        <dbReference type="Google" id="ProtNLM"/>
    </source>
</evidence>
<feature type="transmembrane region" description="Helical" evidence="8">
    <location>
        <begin position="284"/>
        <end position="307"/>
    </location>
</feature>
<keyword evidence="6 8" id="KW-1133">Transmembrane helix</keyword>
<evidence type="ECO:0000256" key="6">
    <source>
        <dbReference type="ARBA" id="ARBA00022989"/>
    </source>
</evidence>
<dbReference type="InterPro" id="IPR004776">
    <property type="entry name" value="Mem_transp_PIN-like"/>
</dbReference>
<dbReference type="GO" id="GO:0005886">
    <property type="term" value="C:plasma membrane"/>
    <property type="evidence" value="ECO:0007669"/>
    <property type="project" value="UniProtKB-SubCell"/>
</dbReference>
<comment type="subcellular location">
    <subcellularLocation>
        <location evidence="1">Cell membrane</location>
        <topology evidence="1">Multi-pass membrane protein</topology>
    </subcellularLocation>
</comment>
<feature type="transmembrane region" description="Helical" evidence="8">
    <location>
        <begin position="223"/>
        <end position="245"/>
    </location>
</feature>
<dbReference type="PANTHER" id="PTHR36838">
    <property type="entry name" value="AUXIN EFFLUX CARRIER FAMILY PROTEIN"/>
    <property type="match status" value="1"/>
</dbReference>
<feature type="transmembrane region" description="Helical" evidence="8">
    <location>
        <begin position="251"/>
        <end position="272"/>
    </location>
</feature>
<feature type="transmembrane region" description="Helical" evidence="8">
    <location>
        <begin position="37"/>
        <end position="55"/>
    </location>
</feature>
<keyword evidence="10" id="KW-1185">Reference proteome</keyword>